<keyword evidence="5" id="KW-1185">Reference proteome</keyword>
<dbReference type="Proteomes" id="UP000650833">
    <property type="component" value="Unassembled WGS sequence"/>
</dbReference>
<comment type="caution">
    <text evidence="4">The sequence shown here is derived from an EMBL/GenBank/DDBJ whole genome shotgun (WGS) entry which is preliminary data.</text>
</comment>
<feature type="compositionally biased region" description="Low complexity" evidence="2">
    <location>
        <begin position="108"/>
        <end position="122"/>
    </location>
</feature>
<proteinExistence type="predicted"/>
<keyword evidence="3" id="KW-1133">Transmembrane helix</keyword>
<feature type="transmembrane region" description="Helical" evidence="3">
    <location>
        <begin position="6"/>
        <end position="28"/>
    </location>
</feature>
<dbReference type="OrthoDB" id="2253209at2759"/>
<evidence type="ECO:0000256" key="1">
    <source>
        <dbReference type="SAM" id="Coils"/>
    </source>
</evidence>
<sequence>MPNTNQILFIAIISIIFSLAVIGIYTLMNKASSRRRELYDLEQRLQAQERQLSLQKKEIDMYQPAMIKQGHQIVPHTKVAPLVIMTPQKKLSKRESLLEKIYGSRNISSPPFLPSSSPQRPSTIRPPSFLPMQENYSPPAYGDYRTSTPIITTDSKQ</sequence>
<evidence type="ECO:0000256" key="3">
    <source>
        <dbReference type="SAM" id="Phobius"/>
    </source>
</evidence>
<accession>A0A8H7UWH7</accession>
<protein>
    <submittedName>
        <fullName evidence="4">Uncharacterized protein</fullName>
    </submittedName>
</protein>
<reference evidence="4" key="1">
    <citation type="submission" date="2020-12" db="EMBL/GenBank/DDBJ databases">
        <title>Metabolic potential, ecology and presence of endohyphal bacteria is reflected in genomic diversity of Mucoromycotina.</title>
        <authorList>
            <person name="Muszewska A."/>
            <person name="Okrasinska A."/>
            <person name="Steczkiewicz K."/>
            <person name="Drgas O."/>
            <person name="Orlowska M."/>
            <person name="Perlinska-Lenart U."/>
            <person name="Aleksandrzak-Piekarczyk T."/>
            <person name="Szatraj K."/>
            <person name="Zielenkiewicz U."/>
            <person name="Pilsyk S."/>
            <person name="Malc E."/>
            <person name="Mieczkowski P."/>
            <person name="Kruszewska J.S."/>
            <person name="Biernat P."/>
            <person name="Pawlowska J."/>
        </authorList>
    </citation>
    <scope>NUCLEOTIDE SEQUENCE</scope>
    <source>
        <strain evidence="4">CBS 226.32</strain>
    </source>
</reference>
<feature type="coiled-coil region" evidence="1">
    <location>
        <begin position="31"/>
        <end position="58"/>
    </location>
</feature>
<gene>
    <name evidence="4" type="ORF">INT46_010945</name>
</gene>
<evidence type="ECO:0000256" key="2">
    <source>
        <dbReference type="SAM" id="MobiDB-lite"/>
    </source>
</evidence>
<keyword evidence="3" id="KW-0812">Transmembrane</keyword>
<dbReference type="EMBL" id="JAEPRC010000392">
    <property type="protein sequence ID" value="KAG2198290.1"/>
    <property type="molecule type" value="Genomic_DNA"/>
</dbReference>
<organism evidence="4 5">
    <name type="scientific">Mucor plumbeus</name>
    <dbReference type="NCBI Taxonomy" id="97098"/>
    <lineage>
        <taxon>Eukaryota</taxon>
        <taxon>Fungi</taxon>
        <taxon>Fungi incertae sedis</taxon>
        <taxon>Mucoromycota</taxon>
        <taxon>Mucoromycotina</taxon>
        <taxon>Mucoromycetes</taxon>
        <taxon>Mucorales</taxon>
        <taxon>Mucorineae</taxon>
        <taxon>Mucoraceae</taxon>
        <taxon>Mucor</taxon>
    </lineage>
</organism>
<keyword evidence="1" id="KW-0175">Coiled coil</keyword>
<dbReference type="AlphaFoldDB" id="A0A8H7UWH7"/>
<evidence type="ECO:0000313" key="5">
    <source>
        <dbReference type="Proteomes" id="UP000650833"/>
    </source>
</evidence>
<evidence type="ECO:0000313" key="4">
    <source>
        <dbReference type="EMBL" id="KAG2198290.1"/>
    </source>
</evidence>
<feature type="compositionally biased region" description="Polar residues" evidence="2">
    <location>
        <begin position="145"/>
        <end position="157"/>
    </location>
</feature>
<name>A0A8H7UWH7_9FUNG</name>
<keyword evidence="3" id="KW-0472">Membrane</keyword>
<feature type="region of interest" description="Disordered" evidence="2">
    <location>
        <begin position="105"/>
        <end position="157"/>
    </location>
</feature>